<keyword evidence="4 7" id="KW-0863">Zinc-finger</keyword>
<dbReference type="OrthoDB" id="1750639at2759"/>
<evidence type="ECO:0000256" key="6">
    <source>
        <dbReference type="ARBA" id="ARBA00023027"/>
    </source>
</evidence>
<dbReference type="InterPro" id="IPR001584">
    <property type="entry name" value="Integrase_cat-core"/>
</dbReference>
<dbReference type="GO" id="GO:0015074">
    <property type="term" value="P:DNA integration"/>
    <property type="evidence" value="ECO:0007669"/>
    <property type="project" value="InterPro"/>
</dbReference>
<keyword evidence="5 7" id="KW-0862">Zinc</keyword>
<accession>A0A1Q9CWY2</accession>
<feature type="region of interest" description="Disordered" evidence="8">
    <location>
        <begin position="998"/>
        <end position="1020"/>
    </location>
</feature>
<feature type="compositionally biased region" description="Acidic residues" evidence="8">
    <location>
        <begin position="2900"/>
        <end position="2911"/>
    </location>
</feature>
<dbReference type="InterPro" id="IPR036855">
    <property type="entry name" value="Znf_CCCH_sf"/>
</dbReference>
<feature type="compositionally biased region" description="Low complexity" evidence="8">
    <location>
        <begin position="2827"/>
        <end position="2849"/>
    </location>
</feature>
<feature type="region of interest" description="Disordered" evidence="8">
    <location>
        <begin position="214"/>
        <end position="253"/>
    </location>
</feature>
<dbReference type="PANTHER" id="PTHR12684">
    <property type="entry name" value="PUTATIVE PHOSPHOTRANSFERASE"/>
    <property type="match status" value="1"/>
</dbReference>
<dbReference type="InterPro" id="IPR002745">
    <property type="entry name" value="Ptrans_KptA/Tpt1"/>
</dbReference>
<dbReference type="Gene3D" id="3.30.1370.210">
    <property type="match status" value="1"/>
</dbReference>
<feature type="compositionally biased region" description="Basic and acidic residues" evidence="8">
    <location>
        <begin position="1920"/>
        <end position="1930"/>
    </location>
</feature>
<dbReference type="PROSITE" id="PS50994">
    <property type="entry name" value="INTEGRASE"/>
    <property type="match status" value="1"/>
</dbReference>
<keyword evidence="12" id="KW-1185">Reference proteome</keyword>
<dbReference type="PROSITE" id="PS50103">
    <property type="entry name" value="ZF_C3H1"/>
    <property type="match status" value="1"/>
</dbReference>
<dbReference type="Pfam" id="PF01885">
    <property type="entry name" value="PTS_2-RNA"/>
    <property type="match status" value="1"/>
</dbReference>
<feature type="region of interest" description="Disordered" evidence="8">
    <location>
        <begin position="2886"/>
        <end position="2911"/>
    </location>
</feature>
<protein>
    <submittedName>
        <fullName evidence="11">Putative RNA 2'-phosphotransferase</fullName>
    </submittedName>
</protein>
<reference evidence="11 12" key="1">
    <citation type="submission" date="2016-02" db="EMBL/GenBank/DDBJ databases">
        <title>Genome analysis of coral dinoflagellate symbionts highlights evolutionary adaptations to a symbiotic lifestyle.</title>
        <authorList>
            <person name="Aranda M."/>
            <person name="Li Y."/>
            <person name="Liew Y.J."/>
            <person name="Baumgarten S."/>
            <person name="Simakov O."/>
            <person name="Wilson M."/>
            <person name="Piel J."/>
            <person name="Ashoor H."/>
            <person name="Bougouffa S."/>
            <person name="Bajic V.B."/>
            <person name="Ryu T."/>
            <person name="Ravasi T."/>
            <person name="Bayer T."/>
            <person name="Micklem G."/>
            <person name="Kim H."/>
            <person name="Bhak J."/>
            <person name="Lajeunesse T.C."/>
            <person name="Voolstra C.R."/>
        </authorList>
    </citation>
    <scope>NUCLEOTIDE SEQUENCE [LARGE SCALE GENOMIC DNA]</scope>
    <source>
        <strain evidence="11 12">CCMP2467</strain>
    </source>
</reference>
<dbReference type="Proteomes" id="UP000186817">
    <property type="component" value="Unassembled WGS sequence"/>
</dbReference>
<dbReference type="InterPro" id="IPR000571">
    <property type="entry name" value="Znf_CCCH"/>
</dbReference>
<feature type="region of interest" description="Disordered" evidence="8">
    <location>
        <begin position="461"/>
        <end position="527"/>
    </location>
</feature>
<dbReference type="Gene3D" id="3.30.420.10">
    <property type="entry name" value="Ribonuclease H-like superfamily/Ribonuclease H"/>
    <property type="match status" value="1"/>
</dbReference>
<feature type="compositionally biased region" description="Basic and acidic residues" evidence="8">
    <location>
        <begin position="479"/>
        <end position="497"/>
    </location>
</feature>
<keyword evidence="6" id="KW-0520">NAD</keyword>
<evidence type="ECO:0000256" key="4">
    <source>
        <dbReference type="ARBA" id="ARBA00022771"/>
    </source>
</evidence>
<dbReference type="SUPFAM" id="SSF53098">
    <property type="entry name" value="Ribonuclease H-like"/>
    <property type="match status" value="1"/>
</dbReference>
<evidence type="ECO:0000256" key="2">
    <source>
        <dbReference type="ARBA" id="ARBA00022679"/>
    </source>
</evidence>
<feature type="region of interest" description="Disordered" evidence="8">
    <location>
        <begin position="550"/>
        <end position="588"/>
    </location>
</feature>
<dbReference type="GO" id="GO:0003676">
    <property type="term" value="F:nucleic acid binding"/>
    <property type="evidence" value="ECO:0007669"/>
    <property type="project" value="InterPro"/>
</dbReference>
<gene>
    <name evidence="11" type="primary">kptA</name>
    <name evidence="11" type="ORF">AK812_SmicGene31362</name>
</gene>
<evidence type="ECO:0000313" key="11">
    <source>
        <dbReference type="EMBL" id="OLP87417.1"/>
    </source>
</evidence>
<feature type="compositionally biased region" description="Acidic residues" evidence="8">
    <location>
        <begin position="998"/>
        <end position="1008"/>
    </location>
</feature>
<feature type="compositionally biased region" description="Basic residues" evidence="8">
    <location>
        <begin position="572"/>
        <end position="582"/>
    </location>
</feature>
<dbReference type="SUPFAM" id="SSF90229">
    <property type="entry name" value="CCCH zinc finger"/>
    <property type="match status" value="1"/>
</dbReference>
<dbReference type="GO" id="GO:0000215">
    <property type="term" value="F:tRNA 2'-phosphotransferase activity"/>
    <property type="evidence" value="ECO:0007669"/>
    <property type="project" value="TreeGrafter"/>
</dbReference>
<feature type="domain" description="C3H1-type" evidence="9">
    <location>
        <begin position="525"/>
        <end position="552"/>
    </location>
</feature>
<comment type="caution">
    <text evidence="11">The sequence shown here is derived from an EMBL/GenBank/DDBJ whole genome shotgun (WGS) entry which is preliminary data.</text>
</comment>
<evidence type="ECO:0000259" key="9">
    <source>
        <dbReference type="PROSITE" id="PS50103"/>
    </source>
</evidence>
<dbReference type="Pfam" id="PF07727">
    <property type="entry name" value="RVT_2"/>
    <property type="match status" value="1"/>
</dbReference>
<feature type="compositionally biased region" description="Basic and acidic residues" evidence="8">
    <location>
        <begin position="216"/>
        <end position="240"/>
    </location>
</feature>
<comment type="similarity">
    <text evidence="1">Belongs to the KptA/TPT1 family.</text>
</comment>
<dbReference type="InterPro" id="IPR042081">
    <property type="entry name" value="RNA_2'-PTrans_C"/>
</dbReference>
<evidence type="ECO:0000256" key="8">
    <source>
        <dbReference type="SAM" id="MobiDB-lite"/>
    </source>
</evidence>
<dbReference type="PANTHER" id="PTHR12684:SF2">
    <property type="entry name" value="TRNA 2'-PHOSPHOTRANSFERASE 1"/>
    <property type="match status" value="1"/>
</dbReference>
<evidence type="ECO:0000259" key="10">
    <source>
        <dbReference type="PROSITE" id="PS50994"/>
    </source>
</evidence>
<keyword evidence="3 7" id="KW-0479">Metal-binding</keyword>
<evidence type="ECO:0000313" key="12">
    <source>
        <dbReference type="Proteomes" id="UP000186817"/>
    </source>
</evidence>
<dbReference type="GO" id="GO:0006388">
    <property type="term" value="P:tRNA splicing, via endonucleolytic cleavage and ligation"/>
    <property type="evidence" value="ECO:0007669"/>
    <property type="project" value="TreeGrafter"/>
</dbReference>
<dbReference type="InterPro" id="IPR012337">
    <property type="entry name" value="RNaseH-like_sf"/>
</dbReference>
<organism evidence="11 12">
    <name type="scientific">Symbiodinium microadriaticum</name>
    <name type="common">Dinoflagellate</name>
    <name type="synonym">Zooxanthella microadriatica</name>
    <dbReference type="NCBI Taxonomy" id="2951"/>
    <lineage>
        <taxon>Eukaryota</taxon>
        <taxon>Sar</taxon>
        <taxon>Alveolata</taxon>
        <taxon>Dinophyceae</taxon>
        <taxon>Suessiales</taxon>
        <taxon>Symbiodiniaceae</taxon>
        <taxon>Symbiodinium</taxon>
    </lineage>
</organism>
<feature type="domain" description="Integrase catalytic" evidence="10">
    <location>
        <begin position="1064"/>
        <end position="1225"/>
    </location>
</feature>
<evidence type="ECO:0000256" key="3">
    <source>
        <dbReference type="ARBA" id="ARBA00022723"/>
    </source>
</evidence>
<feature type="compositionally biased region" description="Acidic residues" evidence="8">
    <location>
        <begin position="1379"/>
        <end position="1391"/>
    </location>
</feature>
<dbReference type="EMBL" id="LSRX01000861">
    <property type="protein sequence ID" value="OLP87417.1"/>
    <property type="molecule type" value="Genomic_DNA"/>
</dbReference>
<sequence>MAVVPSAGNPGDGSNYNPPDYNAYFLQLLQENQQINVLVNDWSLEHSTEEQAEARHRQYMNLIYTKAELHIRSLEAHADAEQARRLGFIQQSTSVLINQMNTEMTVFKSETEQFRSSLLRSELMSHEEKQAAQQLTSRNAALTTQSLHYQTALRHNELQTAQLRTSFDENRTTLLEYLAERFEEKLQWEENESNYRLSVEVSDLMDQNAELQAEVESLRGPKDSEAQEDQGHFEEPEDQKSTGAPKTESPHDSLVSALKAAIGKKDDDDKPRVKEAEVIRAASDRPDEAFNWVQEVYEKTATSEALRTTGKFLTLDTKILNALSVVAKGELNRQIINYKESEAAAGRAVRGRQVLFMFEQFFKTNEAAGSLYSVEDLLKVKLVRDDLSTFIHNWESVIAGLNHQPEETTLRDILLRELRNSSKLKFDLEVYDRAKEGEENNTYGYLVKRVKELLERERTRSNRTAIAKAHGARYGTPAYDEKPKAPTTPRGRDEKKPCFAFQRGKCPRGRPGSAGSGKGSGKDKDKSKIPCIFYPKGTCKNGKNCPFLHKDASPSVPAKGDKDGRQRANSPAKRRRPSKKRGKSADKKATCCLSANATLTGEPSNHAEDVKFALAARKGEAGPRDHWVVDEDKGVCVRVHQKFRTSLYVPQPDHCPVWRLKGNAQASMYPKEDSTFFVEKEYNFKSGDLQKPVERWIGTTTFRLKPKCMKAKFASRHETIDIALEGDGWSFVKPKRLYAKNEDCPKSDPNDLNDALESAIYLESAVTGMSQGIDVKCKYKCRTRDGFCVHCKCAAPIPVIATSARANGSNLEIIADTGSEEDLISHSDLDVHFKERAKQIPSNAVSLITANGPVEADTKHEVHVEALDQPLQFVLLPNTPAVCSVGKKCMEQGFSFFWPKGEAPHFICPDGRKVQCQLRGNVPVFGDRGRAGADSRDDPISKMAEVIPPIPGIEVQQTTWGFKDNFWTILEDSELEGIYGELPEGTVASITLFALPEGEEETQADSDVEPLPVPKSKKDEASLRAEAASIEHKLTHRPKNPFCQVCQRAKMFAPQARRKGGSSTIHSKAFGDHITVDHIITRDAKDYGFQDETVAHVVKDVFSKFRYVYPSASKSGEQCHEDMLHFLAVDDNVKMLYSDNALEFDCVAKQLRCRHNTSRAYVDENKAVIEREIRTILEGTRSNLVKSGLPDRYWPLAAQHHAMCLNITKRLDNGQVPWEIRFGEPFNGKKIPFGAKILYWAPPKQKTPQRSKFAGTGIEGIFLGYHIQPGFVFKAEYLVAPLYEIHNAIKNDAFKVFRTKRLETLEGDFVYPLVDAEHEPSKPPNLDDQHHNVIEDRNPHPPLEEGGKDLLGDINFDGSPLSEFYKPGEIREQFGDLFDDVDNPPLEDAEDNAAREGEPEEALKAKKRAALLDDVPHPIKKNLATVSTPSPPHGYFWNGECLIKKKGKSRPDGIDNASWRNMSKRQRAEAVVEHERKVQAVYEAEYEAAVKAVPAMPVLIGKGEEHRERLLPLLHKKLLEVSSDMYAVVAKVLSPKEVSTNPAAQAALDKEWQKLVDKGCWVEKKVREYEAVASEAKKDNAKVHFGNIFEIGTLKGAELKEGDPNRKYKGRSVFQGNKVVDENSDHALFAEMSSSPASVEAGKILDVFGSQPGYTIQQADAKQAYTQALFTGVATWVRLPRNRWPKSWKGMKDPVVPLKLALYGHPDSGGIWEKHCETQLKKVGFEAVLTDIWKSVFYHPVKKLLLVVYVDDFKLAGPKDNIKEGWKTISSVIDMDPPEDIGRYFGCMHRQEHGLMLPKDAHPFRHVFEPEAKTATPARTEDYWDIDPENLLAVRHHNYPRRRLYVPNEDDVRIFPAIGPRRYTVVAKSDKCISDNSNDSRDRNLKEWWSGETYFDLAGRDQESFELAVAATRKGKPIRNKSEAKKEVKQSKFVTPSQDQKEKPGVMFKPVTRVTYDMKDFLDSCVDRYCELAKVDRKTLKPATTPFHEHRTARPIIGEEEKAGRLQPIASLPCLSLWYFLWRGDAGRKADEFVRVNTTEPDRNGVLDAMKQIMAAATVHSDYMCFGPSTEQRMLEEAYQGVSTQCAAQIALTNSEAQVPNLIQMTYVSDEGLAKLKPTARLSPKRKKVLIFVSDSSTPLCSSNRKGKLTKGDLTNEVDQVALSCGYLHAYYSMCWGKTLSWLAWQVEEHLKTAAQVYPDALVDIVVWWAGNEISGQWGCIPTRIAPGAAYREGSATTEQVARKIRRAADALAARKGEPGNDIGFIKVIGKVDSVLFQLHNAYDDFNEAMFTEFANRGLQTQSATTCVGSLELYDAFHASENEHNREVFTAYIHATLCVSRAEWLAEMMQIAIRPLRRQFKHVEPNNAGNPSATKALRDWHAEKEKIRAAKEGVVIKRAHTEITEEDKAWEQPDVAKAADLTTLPTTPPPDKAIREDVPDFGPTTTVEGIAECVNDVVVQDADGNVTYQPPSDVDLVDDGDYDIPIQSSMGRVIEDPTPKKAAPTRKSDQEEDILRREMYVDHSAPQGVAAFSESLAQEYFYNGVAHRMLPLNPQDIRGDAEVKYGDLKFLSLLLRGHELEQHGLIFDKGCWTDVDKLLDRFNYCRQRRWGVRQLLRAAKADKKGRIRLLGIDVPMKETIGQDLFPVRIRIAQGHNERLVNSEEADYLLATAWYSNLDTEEAESRSSAFGVTVLSAADTPKRIYHRTTVSGLESILKGGIIPGAKKSGRAHCYFSSYRLNDARYQSGMRSNMPVEIAIDTFKAMAARCEFFVTDSDGTLTRNTVPPDCIVSAVDTTKKDQPLYVAESTEATLTGEPAFRAKRDYEEAASSSSMAPPVAKAPAIKPTAAKTSVPKPTAKKMPTNKMPAEEIADAEVPDAAMDLDAATREGREGEPSAAVDVESDTTDAGEDDPYPLGSFPCANCQAIVAKGMLFCLRCKAPQTDESSKVTKKFFENKGLRLRLLATAAAGARKPVENLISADFRQLNASSKKRGQMSAEATIIRDAKDRVTRATKLNFSSVASRWTLDDQFQRRMMQEGRCFEDMRRFDFIAKACLPDPGRNEEQRVLRAGAHFSSSSQAIAPGKLVYYAHCEVEPLRTLRLTDDVCSVPIGFTYMSAFLPPRLYADIVMHTPDARRILTFDGEVSLTGRTNVEVREELKHILNDSLVSAETQAAHTERLAEQNRQLTARHRNTPKASIPAAAPTYQGYTQAQWDEWNRSRQGRRYTQAEWDAWNRSRRY</sequence>
<keyword evidence="2 11" id="KW-0808">Transferase</keyword>
<evidence type="ECO:0000256" key="5">
    <source>
        <dbReference type="ARBA" id="ARBA00022833"/>
    </source>
</evidence>
<dbReference type="SUPFAM" id="SSF56399">
    <property type="entry name" value="ADP-ribosylation"/>
    <property type="match status" value="1"/>
</dbReference>
<feature type="region of interest" description="Disordered" evidence="8">
    <location>
        <begin position="1379"/>
        <end position="1399"/>
    </location>
</feature>
<feature type="zinc finger region" description="C3H1-type" evidence="7">
    <location>
        <begin position="525"/>
        <end position="552"/>
    </location>
</feature>
<name>A0A1Q9CWY2_SYMMI</name>
<dbReference type="SMART" id="SM00356">
    <property type="entry name" value="ZnF_C3H1"/>
    <property type="match status" value="2"/>
</dbReference>
<evidence type="ECO:0000256" key="7">
    <source>
        <dbReference type="PROSITE-ProRule" id="PRU00723"/>
    </source>
</evidence>
<feature type="region of interest" description="Disordered" evidence="8">
    <location>
        <begin position="1918"/>
        <end position="1942"/>
    </location>
</feature>
<dbReference type="InterPro" id="IPR036397">
    <property type="entry name" value="RNaseH_sf"/>
</dbReference>
<proteinExistence type="inferred from homology"/>
<evidence type="ECO:0000256" key="1">
    <source>
        <dbReference type="ARBA" id="ARBA00009836"/>
    </source>
</evidence>
<dbReference type="InterPro" id="IPR013103">
    <property type="entry name" value="RVT_2"/>
</dbReference>
<dbReference type="Gene3D" id="3.20.170.30">
    <property type="match status" value="1"/>
</dbReference>
<feature type="region of interest" description="Disordered" evidence="8">
    <location>
        <begin position="2823"/>
        <end position="2862"/>
    </location>
</feature>
<dbReference type="GO" id="GO:0008270">
    <property type="term" value="F:zinc ion binding"/>
    <property type="evidence" value="ECO:0007669"/>
    <property type="project" value="UniProtKB-KW"/>
</dbReference>